<protein>
    <submittedName>
        <fullName evidence="11">Glutaryl-CoA dehydrogenase</fullName>
    </submittedName>
</protein>
<dbReference type="PANTHER" id="PTHR42807">
    <property type="entry name" value="GLUTARYL-COA DEHYDROGENASE, MITOCHONDRIAL"/>
    <property type="match status" value="1"/>
</dbReference>
<dbReference type="SUPFAM" id="SSF56645">
    <property type="entry name" value="Acyl-CoA dehydrogenase NM domain-like"/>
    <property type="match status" value="1"/>
</dbReference>
<dbReference type="InterPro" id="IPR009100">
    <property type="entry name" value="AcylCoA_DH/oxidase_NM_dom_sf"/>
</dbReference>
<evidence type="ECO:0000313" key="11">
    <source>
        <dbReference type="EMBL" id="SDK97562.1"/>
    </source>
</evidence>
<feature type="non-terminal residue" evidence="11">
    <location>
        <position position="334"/>
    </location>
</feature>
<keyword evidence="4 7" id="KW-0274">FAD</keyword>
<dbReference type="RefSeq" id="WP_091269020.1">
    <property type="nucleotide sequence ID" value="NZ_FNFK01000103.1"/>
</dbReference>
<dbReference type="Gene3D" id="2.40.110.10">
    <property type="entry name" value="Butyryl-CoA Dehydrogenase, subunit A, domain 2"/>
    <property type="match status" value="1"/>
</dbReference>
<dbReference type="AlphaFoldDB" id="A0A1G9GAB7"/>
<dbReference type="InterPro" id="IPR009075">
    <property type="entry name" value="AcylCo_DH/oxidase_C"/>
</dbReference>
<evidence type="ECO:0000259" key="9">
    <source>
        <dbReference type="Pfam" id="PF02770"/>
    </source>
</evidence>
<dbReference type="InterPro" id="IPR046373">
    <property type="entry name" value="Acyl-CoA_Oxase/DH_mid-dom_sf"/>
</dbReference>
<proteinExistence type="inferred from homology"/>
<keyword evidence="6 7" id="KW-0560">Oxidoreductase</keyword>
<evidence type="ECO:0000256" key="2">
    <source>
        <dbReference type="ARBA" id="ARBA00009347"/>
    </source>
</evidence>
<dbReference type="InterPro" id="IPR013786">
    <property type="entry name" value="AcylCoA_DH/ox_N"/>
</dbReference>
<organism evidence="11 12">
    <name type="scientific">Alkalibacterium thalassium</name>
    <dbReference type="NCBI Taxonomy" id="426701"/>
    <lineage>
        <taxon>Bacteria</taxon>
        <taxon>Bacillati</taxon>
        <taxon>Bacillota</taxon>
        <taxon>Bacilli</taxon>
        <taxon>Lactobacillales</taxon>
        <taxon>Carnobacteriaceae</taxon>
        <taxon>Alkalibacterium</taxon>
    </lineage>
</organism>
<evidence type="ECO:0000256" key="6">
    <source>
        <dbReference type="ARBA" id="ARBA00023002"/>
    </source>
</evidence>
<dbReference type="InterPro" id="IPR037069">
    <property type="entry name" value="AcylCoA_DH/ox_N_sf"/>
</dbReference>
<comment type="cofactor">
    <cofactor evidence="1 7">
        <name>FAD</name>
        <dbReference type="ChEBI" id="CHEBI:57692"/>
    </cofactor>
</comment>
<evidence type="ECO:0000256" key="1">
    <source>
        <dbReference type="ARBA" id="ARBA00001974"/>
    </source>
</evidence>
<keyword evidence="3 7" id="KW-0285">Flavoprotein</keyword>
<feature type="domain" description="Acyl-CoA oxidase/dehydrogenase middle" evidence="9">
    <location>
        <begin position="148"/>
        <end position="241"/>
    </location>
</feature>
<dbReference type="Pfam" id="PF00441">
    <property type="entry name" value="Acyl-CoA_dh_1"/>
    <property type="match status" value="1"/>
</dbReference>
<dbReference type="OrthoDB" id="9802447at2"/>
<comment type="similarity">
    <text evidence="2 7">Belongs to the acyl-CoA dehydrogenase family.</text>
</comment>
<evidence type="ECO:0000256" key="3">
    <source>
        <dbReference type="ARBA" id="ARBA00022630"/>
    </source>
</evidence>
<dbReference type="GO" id="GO:0050660">
    <property type="term" value="F:flavin adenine dinucleotide binding"/>
    <property type="evidence" value="ECO:0007669"/>
    <property type="project" value="InterPro"/>
</dbReference>
<evidence type="ECO:0000259" key="8">
    <source>
        <dbReference type="Pfam" id="PF00441"/>
    </source>
</evidence>
<dbReference type="GO" id="GO:0016627">
    <property type="term" value="F:oxidoreductase activity, acting on the CH-CH group of donors"/>
    <property type="evidence" value="ECO:0007669"/>
    <property type="project" value="InterPro"/>
</dbReference>
<gene>
    <name evidence="11" type="ORF">SAMN04488098_11032</name>
</gene>
<evidence type="ECO:0000313" key="12">
    <source>
        <dbReference type="Proteomes" id="UP000199433"/>
    </source>
</evidence>
<dbReference type="SUPFAM" id="SSF47203">
    <property type="entry name" value="Acyl-CoA dehydrogenase C-terminal domain-like"/>
    <property type="match status" value="1"/>
</dbReference>
<evidence type="ECO:0000256" key="5">
    <source>
        <dbReference type="ARBA" id="ARBA00022946"/>
    </source>
</evidence>
<dbReference type="InterPro" id="IPR036250">
    <property type="entry name" value="AcylCo_DH-like_C"/>
</dbReference>
<accession>A0A1G9GAB7</accession>
<dbReference type="EMBL" id="FNFK01000103">
    <property type="protein sequence ID" value="SDK97562.1"/>
    <property type="molecule type" value="Genomic_DNA"/>
</dbReference>
<feature type="domain" description="Acyl-CoA dehydrogenase/oxidase N-terminal" evidence="10">
    <location>
        <begin position="32"/>
        <end position="142"/>
    </location>
</feature>
<dbReference type="Pfam" id="PF02771">
    <property type="entry name" value="Acyl-CoA_dh_N"/>
    <property type="match status" value="1"/>
</dbReference>
<dbReference type="Gene3D" id="1.10.540.10">
    <property type="entry name" value="Acyl-CoA dehydrogenase/oxidase, N-terminal domain"/>
    <property type="match status" value="1"/>
</dbReference>
<reference evidence="12" key="1">
    <citation type="submission" date="2016-10" db="EMBL/GenBank/DDBJ databases">
        <authorList>
            <person name="Varghese N."/>
            <person name="Submissions S."/>
        </authorList>
    </citation>
    <scope>NUCLEOTIDE SEQUENCE [LARGE SCALE GENOMIC DNA]</scope>
    <source>
        <strain evidence="12">DSM 19181</strain>
    </source>
</reference>
<dbReference type="Proteomes" id="UP000199433">
    <property type="component" value="Unassembled WGS sequence"/>
</dbReference>
<dbReference type="PANTHER" id="PTHR42807:SF1">
    <property type="entry name" value="GLUTARYL-COA DEHYDROGENASE, MITOCHONDRIAL"/>
    <property type="match status" value="1"/>
</dbReference>
<dbReference type="Pfam" id="PF02770">
    <property type="entry name" value="Acyl-CoA_dh_M"/>
    <property type="match status" value="1"/>
</dbReference>
<evidence type="ECO:0000256" key="4">
    <source>
        <dbReference type="ARBA" id="ARBA00022827"/>
    </source>
</evidence>
<evidence type="ECO:0000259" key="10">
    <source>
        <dbReference type="Pfam" id="PF02771"/>
    </source>
</evidence>
<feature type="domain" description="Acyl-CoA dehydrogenase/oxidase C-terminal" evidence="8">
    <location>
        <begin position="259"/>
        <end position="333"/>
    </location>
</feature>
<dbReference type="STRING" id="426701.SAMN04488098_11032"/>
<dbReference type="Gene3D" id="1.20.140.10">
    <property type="entry name" value="Butyryl-CoA Dehydrogenase, subunit A, domain 3"/>
    <property type="match status" value="1"/>
</dbReference>
<dbReference type="InterPro" id="IPR052033">
    <property type="entry name" value="Glutaryl-CoA_DH_mitochondrial"/>
</dbReference>
<name>A0A1G9GAB7_9LACT</name>
<evidence type="ECO:0000256" key="7">
    <source>
        <dbReference type="RuleBase" id="RU362125"/>
    </source>
</evidence>
<keyword evidence="12" id="KW-1185">Reference proteome</keyword>
<sequence length="334" mass="37693">MSEKFVLENREEIQKELYPEDYLGLANKLTDGELEFLRQLVEILETKYRDKLNEHWYNNEVPKGFFEDMGKLGYLTNPLLFEDRDLLQGSRQIFQFFFAFTLSRFDVSLNTLIGVHSGLGLNSFLFGGSKEQALQYVPKLATHDLRTCFALTEPNHGSDVAWGLETTAERKGDKWIINGEKRWIGGANVADVIPVYATDVETGKPRAFIVKREQEGVEIDVIGGKIALKIVPNCNIKLTNVEVDEADRLQKINRFRDIAKILFSTRAGVAHMAAGTMAGALQATLKYVKKREQFGNPISSYQLVQEKIAMMQGNVMNAMSLCAHIAEAQENGNY</sequence>
<dbReference type="InterPro" id="IPR006091">
    <property type="entry name" value="Acyl-CoA_Oxase/DH_mid-dom"/>
</dbReference>
<keyword evidence="5" id="KW-0809">Transit peptide</keyword>